<feature type="domain" description="SUZ" evidence="4">
    <location>
        <begin position="358"/>
        <end position="441"/>
    </location>
</feature>
<dbReference type="PANTHER" id="PTHR15672:SF8">
    <property type="entry name" value="PROTEIN ENCORE"/>
    <property type="match status" value="1"/>
</dbReference>
<feature type="compositionally biased region" description="Low complexity" evidence="2">
    <location>
        <begin position="556"/>
        <end position="576"/>
    </location>
</feature>
<feature type="compositionally biased region" description="Low complexity" evidence="2">
    <location>
        <begin position="238"/>
        <end position="254"/>
    </location>
</feature>
<dbReference type="Pfam" id="PF01424">
    <property type="entry name" value="R3H"/>
    <property type="match status" value="1"/>
</dbReference>
<evidence type="ECO:0000256" key="2">
    <source>
        <dbReference type="SAM" id="MobiDB-lite"/>
    </source>
</evidence>
<dbReference type="STRING" id="576137.A0A1L7X5V6"/>
<feature type="domain" description="R3H" evidence="3">
    <location>
        <begin position="294"/>
        <end position="357"/>
    </location>
</feature>
<dbReference type="AlphaFoldDB" id="A0A1L7X5V6"/>
<evidence type="ECO:0000313" key="5">
    <source>
        <dbReference type="EMBL" id="CZR60365.1"/>
    </source>
</evidence>
<dbReference type="GO" id="GO:0003676">
    <property type="term" value="F:nucleic acid binding"/>
    <property type="evidence" value="ECO:0007669"/>
    <property type="project" value="UniProtKB-UniRule"/>
</dbReference>
<feature type="region of interest" description="Disordered" evidence="2">
    <location>
        <begin position="124"/>
        <end position="201"/>
    </location>
</feature>
<dbReference type="PROSITE" id="PS51061">
    <property type="entry name" value="R3H"/>
    <property type="match status" value="1"/>
</dbReference>
<name>A0A1L7X5V6_9HELO</name>
<dbReference type="SUPFAM" id="SSF82708">
    <property type="entry name" value="R3H domain"/>
    <property type="match status" value="1"/>
</dbReference>
<feature type="region of interest" description="Disordered" evidence="2">
    <location>
        <begin position="758"/>
        <end position="791"/>
    </location>
</feature>
<evidence type="ECO:0000256" key="1">
    <source>
        <dbReference type="ARBA" id="ARBA00022553"/>
    </source>
</evidence>
<evidence type="ECO:0000259" key="3">
    <source>
        <dbReference type="PROSITE" id="PS51061"/>
    </source>
</evidence>
<feature type="compositionally biased region" description="Basic residues" evidence="2">
    <location>
        <begin position="678"/>
        <end position="689"/>
    </location>
</feature>
<feature type="compositionally biased region" description="Low complexity" evidence="2">
    <location>
        <begin position="364"/>
        <end position="374"/>
    </location>
</feature>
<dbReference type="EMBL" id="FJOG01000016">
    <property type="protein sequence ID" value="CZR60365.1"/>
    <property type="molecule type" value="Genomic_DNA"/>
</dbReference>
<feature type="region of interest" description="Disordered" evidence="2">
    <location>
        <begin position="551"/>
        <end position="696"/>
    </location>
</feature>
<feature type="compositionally biased region" description="Polar residues" evidence="2">
    <location>
        <begin position="49"/>
        <end position="78"/>
    </location>
</feature>
<sequence length="791" mass="85539">MATAPMSADNSRLSFAKVAASAGKDTMAFNSFAKVAASAQGRDLKKENISTLAQAESSTQPNGSSNTKPATIDNSKTSILREPSLRTQPEAQRDPEQQSTDNKLVDAVKALSINSPMPTLVVVNGSGSARSKPDGVDGFAEDPFHRTESGSDLGTKPPSLDGKSITSGTTFALDEKESLRPDDSASVKAAEDDDAFSGRGSIVAGSRIGSEAGARAYRAQFYEAPDRRNMQTMHERQSQGVSTPQSGSSGQQTTDDGKAKPLMGAPGVPDAFNLFYRQTPDEKLLEALDSPKDRIFLLRLEQDVIEFVKSSKEPFIDLPPCNSFCRMLTHKLADYYHMTHQVDAVAGAVRIFRTPFCRLPASLTTISNPPTTGNTPPPTMPTMKIMRRGGDGDTGPSPSKATSETGSDGKDKSLSAKEKLSREEREAAYNKARERIFGKDDKAGDATPDTEDGNEMSRSSSVSTKDRASQNKRSKPTKQRRNDEEDFDSRSQYAPLYPQQQVPQAPTWVTTPQYAPMGAQQYNGAAVQSYQNPMPTHFMPPAQQFNPGMMNNGGMQPYNSIPQQYPQQQSQQRFQPHSAPISAYGSPVQSPPLPPQQWQQQPLYQSPYQHSQGPMARGPPSSIPYAFGQLPSTANPADPKSQHPIPGSFNRHAFNPKTQSFVPGNSGLPVPQPMSHHGSPHHGSPHHGSPHLSYNAFAPPQQQFGNGMGYNMARQGSNNSLPSYHASPHMAHRPMMHQGMPQNLPQGMSHAPGMPQGVNPGMSMPHNGQLGNHLPNYGNPSTLPPKPPTGV</sequence>
<feature type="compositionally biased region" description="Basic and acidic residues" evidence="2">
    <location>
        <begin position="224"/>
        <end position="237"/>
    </location>
</feature>
<gene>
    <name evidence="5" type="ORF">PAC_10261</name>
</gene>
<dbReference type="PROSITE" id="PS51673">
    <property type="entry name" value="SUZ"/>
    <property type="match status" value="1"/>
</dbReference>
<evidence type="ECO:0008006" key="7">
    <source>
        <dbReference type="Google" id="ProtNLM"/>
    </source>
</evidence>
<feature type="compositionally biased region" description="Basic residues" evidence="2">
    <location>
        <begin position="470"/>
        <end position="479"/>
    </location>
</feature>
<proteinExistence type="predicted"/>
<accession>A0A1L7X5V6</accession>
<feature type="compositionally biased region" description="Basic and acidic residues" evidence="2">
    <location>
        <begin position="407"/>
        <end position="444"/>
    </location>
</feature>
<dbReference type="GO" id="GO:0006012">
    <property type="term" value="P:galactose metabolic process"/>
    <property type="evidence" value="ECO:0007669"/>
    <property type="project" value="TreeGrafter"/>
</dbReference>
<feature type="region of interest" description="Disordered" evidence="2">
    <location>
        <begin position="362"/>
        <end position="505"/>
    </location>
</feature>
<feature type="compositionally biased region" description="Basic and acidic residues" evidence="2">
    <location>
        <begin position="173"/>
        <end position="185"/>
    </location>
</feature>
<evidence type="ECO:0000313" key="6">
    <source>
        <dbReference type="Proteomes" id="UP000184330"/>
    </source>
</evidence>
<protein>
    <recommendedName>
        <fullName evidence="7">R3H domain protein</fullName>
    </recommendedName>
</protein>
<feature type="region of interest" description="Disordered" evidence="2">
    <location>
        <begin position="40"/>
        <end position="103"/>
    </location>
</feature>
<dbReference type="InterPro" id="IPR001374">
    <property type="entry name" value="R3H_dom"/>
</dbReference>
<feature type="compositionally biased region" description="Pro residues" evidence="2">
    <location>
        <begin position="782"/>
        <end position="791"/>
    </location>
</feature>
<dbReference type="CDD" id="cd02642">
    <property type="entry name" value="R3H_encore_like"/>
    <property type="match status" value="1"/>
</dbReference>
<keyword evidence="6" id="KW-1185">Reference proteome</keyword>
<dbReference type="Proteomes" id="UP000184330">
    <property type="component" value="Unassembled WGS sequence"/>
</dbReference>
<organism evidence="5 6">
    <name type="scientific">Phialocephala subalpina</name>
    <dbReference type="NCBI Taxonomy" id="576137"/>
    <lineage>
        <taxon>Eukaryota</taxon>
        <taxon>Fungi</taxon>
        <taxon>Dikarya</taxon>
        <taxon>Ascomycota</taxon>
        <taxon>Pezizomycotina</taxon>
        <taxon>Leotiomycetes</taxon>
        <taxon>Helotiales</taxon>
        <taxon>Mollisiaceae</taxon>
        <taxon>Phialocephala</taxon>
        <taxon>Phialocephala fortinii species complex</taxon>
    </lineage>
</organism>
<dbReference type="Pfam" id="PF12752">
    <property type="entry name" value="SUZ"/>
    <property type="match status" value="1"/>
</dbReference>
<feature type="compositionally biased region" description="Low complexity" evidence="2">
    <location>
        <begin position="596"/>
        <end position="612"/>
    </location>
</feature>
<dbReference type="OrthoDB" id="278430at2759"/>
<reference evidence="5 6" key="1">
    <citation type="submission" date="2016-03" db="EMBL/GenBank/DDBJ databases">
        <authorList>
            <person name="Ploux O."/>
        </authorList>
    </citation>
    <scope>NUCLEOTIDE SEQUENCE [LARGE SCALE GENOMIC DNA]</scope>
    <source>
        <strain evidence="5 6">UAMH 11012</strain>
    </source>
</reference>
<dbReference type="SMART" id="SM00393">
    <property type="entry name" value="R3H"/>
    <property type="match status" value="1"/>
</dbReference>
<feature type="compositionally biased region" description="Polar residues" evidence="2">
    <location>
        <begin position="396"/>
        <end position="406"/>
    </location>
</feature>
<keyword evidence="1" id="KW-0597">Phosphoprotein</keyword>
<evidence type="ECO:0000259" key="4">
    <source>
        <dbReference type="PROSITE" id="PS51673"/>
    </source>
</evidence>
<dbReference type="Gene3D" id="3.30.1370.50">
    <property type="entry name" value="R3H-like domain"/>
    <property type="match status" value="1"/>
</dbReference>
<dbReference type="InterPro" id="IPR024771">
    <property type="entry name" value="SUZ"/>
</dbReference>
<dbReference type="InterPro" id="IPR036867">
    <property type="entry name" value="R3H_dom_sf"/>
</dbReference>
<dbReference type="PANTHER" id="PTHR15672">
    <property type="entry name" value="CAMP-REGULATED PHOSPHOPROTEIN 21 RELATED R3H DOMAIN CONTAINING PROTEIN"/>
    <property type="match status" value="1"/>
</dbReference>
<dbReference type="InterPro" id="IPR051937">
    <property type="entry name" value="R3H_domain_containing"/>
</dbReference>
<feature type="region of interest" description="Disordered" evidence="2">
    <location>
        <begin position="223"/>
        <end position="263"/>
    </location>
</feature>